<dbReference type="GO" id="GO:0004842">
    <property type="term" value="F:ubiquitin-protein transferase activity"/>
    <property type="evidence" value="ECO:0007669"/>
    <property type="project" value="InterPro"/>
</dbReference>
<protein>
    <recommendedName>
        <fullName evidence="1">U-box domain-containing protein</fullName>
    </recommendedName>
</protein>
<feature type="domain" description="U-box" evidence="1">
    <location>
        <begin position="27"/>
        <end position="99"/>
    </location>
</feature>
<gene>
    <name evidence="2" type="ORF">OTU49_004722</name>
</gene>
<dbReference type="CDD" id="cd16655">
    <property type="entry name" value="RING-Ubox_WDSUB1-like"/>
    <property type="match status" value="1"/>
</dbReference>
<dbReference type="PANTHER" id="PTHR46573">
    <property type="entry name" value="WD REPEAT, SAM AND U-BOX DOMAIN-CONTAINING PROTEIN 1"/>
    <property type="match status" value="1"/>
</dbReference>
<dbReference type="EMBL" id="JARKIK010000043">
    <property type="protein sequence ID" value="KAK8736916.1"/>
    <property type="molecule type" value="Genomic_DNA"/>
</dbReference>
<keyword evidence="3" id="KW-1185">Reference proteome</keyword>
<dbReference type="PROSITE" id="PS51698">
    <property type="entry name" value="U_BOX"/>
    <property type="match status" value="1"/>
</dbReference>
<comment type="caution">
    <text evidence="2">The sequence shown here is derived from an EMBL/GenBank/DDBJ whole genome shotgun (WGS) entry which is preliminary data.</text>
</comment>
<accession>A0AAW0WXT9</accession>
<dbReference type="InterPro" id="IPR003613">
    <property type="entry name" value="Ubox_domain"/>
</dbReference>
<feature type="non-terminal residue" evidence="2">
    <location>
        <position position="1"/>
    </location>
</feature>
<dbReference type="Pfam" id="PF04564">
    <property type="entry name" value="U-box"/>
    <property type="match status" value="1"/>
</dbReference>
<organism evidence="2 3">
    <name type="scientific">Cherax quadricarinatus</name>
    <name type="common">Australian red claw crayfish</name>
    <dbReference type="NCBI Taxonomy" id="27406"/>
    <lineage>
        <taxon>Eukaryota</taxon>
        <taxon>Metazoa</taxon>
        <taxon>Ecdysozoa</taxon>
        <taxon>Arthropoda</taxon>
        <taxon>Crustacea</taxon>
        <taxon>Multicrustacea</taxon>
        <taxon>Malacostraca</taxon>
        <taxon>Eumalacostraca</taxon>
        <taxon>Eucarida</taxon>
        <taxon>Decapoda</taxon>
        <taxon>Pleocyemata</taxon>
        <taxon>Astacidea</taxon>
        <taxon>Parastacoidea</taxon>
        <taxon>Parastacidae</taxon>
        <taxon>Cherax</taxon>
    </lineage>
</organism>
<dbReference type="InterPro" id="IPR013083">
    <property type="entry name" value="Znf_RING/FYVE/PHD"/>
</dbReference>
<name>A0AAW0WXT9_CHEQU</name>
<sequence length="99" mass="11318">LGHRNKILRLIHKSAQDSQAKKTIPDAPPTEYLCPITQELISDPVLCADGFTYERVAMEAWLASGKRTSPMTNEKLLHLVLTPNRTLRTLIQRYREESM</sequence>
<proteinExistence type="predicted"/>
<reference evidence="2 3" key="1">
    <citation type="journal article" date="2024" name="BMC Genomics">
        <title>Genome assembly of redclaw crayfish (Cherax quadricarinatus) provides insights into its immune adaptation and hypoxia tolerance.</title>
        <authorList>
            <person name="Liu Z."/>
            <person name="Zheng J."/>
            <person name="Li H."/>
            <person name="Fang K."/>
            <person name="Wang S."/>
            <person name="He J."/>
            <person name="Zhou D."/>
            <person name="Weng S."/>
            <person name="Chi M."/>
            <person name="Gu Z."/>
            <person name="He J."/>
            <person name="Li F."/>
            <person name="Wang M."/>
        </authorList>
    </citation>
    <scope>NUCLEOTIDE SEQUENCE [LARGE SCALE GENOMIC DNA]</scope>
    <source>
        <strain evidence="2">ZL_2023a</strain>
    </source>
</reference>
<evidence type="ECO:0000259" key="1">
    <source>
        <dbReference type="PROSITE" id="PS51698"/>
    </source>
</evidence>
<dbReference type="AlphaFoldDB" id="A0AAW0WXT9"/>
<evidence type="ECO:0000313" key="2">
    <source>
        <dbReference type="EMBL" id="KAK8736916.1"/>
    </source>
</evidence>
<dbReference type="InterPro" id="IPR052085">
    <property type="entry name" value="WD-SAM-U-box"/>
</dbReference>
<evidence type="ECO:0000313" key="3">
    <source>
        <dbReference type="Proteomes" id="UP001445076"/>
    </source>
</evidence>
<dbReference type="GO" id="GO:0016567">
    <property type="term" value="P:protein ubiquitination"/>
    <property type="evidence" value="ECO:0007669"/>
    <property type="project" value="InterPro"/>
</dbReference>
<dbReference type="Gene3D" id="3.30.40.10">
    <property type="entry name" value="Zinc/RING finger domain, C3HC4 (zinc finger)"/>
    <property type="match status" value="1"/>
</dbReference>
<dbReference type="Proteomes" id="UP001445076">
    <property type="component" value="Unassembled WGS sequence"/>
</dbReference>
<dbReference type="SMART" id="SM00504">
    <property type="entry name" value="Ubox"/>
    <property type="match status" value="1"/>
</dbReference>
<dbReference type="PANTHER" id="PTHR46573:SF1">
    <property type="entry name" value="WD REPEAT, SAM AND U-BOX DOMAIN-CONTAINING PROTEIN 1"/>
    <property type="match status" value="1"/>
</dbReference>
<dbReference type="SUPFAM" id="SSF57850">
    <property type="entry name" value="RING/U-box"/>
    <property type="match status" value="1"/>
</dbReference>